<dbReference type="AlphaFoldDB" id="A0A4S3LZ17"/>
<protein>
    <submittedName>
        <fullName evidence="3">LPS-assembly protein LptD</fullName>
    </submittedName>
</protein>
<dbReference type="Pfam" id="PF19838">
    <property type="entry name" value="LptD_2"/>
    <property type="match status" value="1"/>
</dbReference>
<keyword evidence="4" id="KW-1185">Reference proteome</keyword>
<dbReference type="EMBL" id="SSMC01000003">
    <property type="protein sequence ID" value="THD66859.1"/>
    <property type="molecule type" value="Genomic_DNA"/>
</dbReference>
<proteinExistence type="predicted"/>
<feature type="region of interest" description="Disordered" evidence="1">
    <location>
        <begin position="716"/>
        <end position="760"/>
    </location>
</feature>
<sequence>MFFNSVIFAQETPVKPLRPAEAEKDTLNISLPASSVPQVIQDSTATDSIKQPPGYIAGDITYTAKDYMQMSRGENKIFLYNEAEVYYQDYELKAGVIVIDYNANEVYAGRIKDSLGNYTQTPYFKQGNNVVEPDSIRFNFDTKRALIFNSRSEQSLGEAMNLYANTVKKENDSVYFLKDGKLTTSENSEDPDYYIRVRNGKFVPNKKIIAGFSNMYIADVPTPIAVPFAYFPLNRETSASGIILPTPGQTNLRGYALQNGGYYFSINDYVDLALLGDYYTNGSYGVRVESSYAKRYKFRGALRFRYENLINSQRGFPDYNRSTIYNLQWNHNQDAKANPNSRLAASVNFGSSQYFQQSINQINTGNFLNNTLQSSVSYNKTFPGYPMVNLNLTSSVTQNTQTQSVNLTLPTLQASMERIFPFANRSGTKKGIIQNINFQYTGRGENRIATVDSLLFTDQMFDDAKVGFRHTIPVSTNFKLFKHFSTSMSFNYNETWQLKTIDIGDYNQELQLQPRDTISGFDRFATYNFNASVGTTLYGTFNFNPEGKIQAIRHTIRPNIGYGYAPAFDQYYDEYIDQNGDVRQFTRFEGGLFGTPGLNNSNNLNFAVSNVVEAKVRDRDTTKLEPKKIKLLNNLNFSTSYNLAIDSLNWSPLRMSGNTQLLNNKMSVNFGATFDPYALDNAGNRIDVFNLENGGSIFRITQANVNVSYSIDNSTFSSERELDDNTDSGGRPDDLFGSGRDFSDKRTFGREREDSGSDEPMKLYSAKVPWNFRMAYAVTYSNNRRQNEITNNSLMVSGNVDLTPKWRVGISSGYDFKQKGVTYTQFRFDRMMDSWQMNFQWVPFSSRASWFFTIGLRSSLLSDLKWEQRREPDRRL</sequence>
<evidence type="ECO:0000256" key="1">
    <source>
        <dbReference type="SAM" id="MobiDB-lite"/>
    </source>
</evidence>
<accession>A0A4S3LZ17</accession>
<dbReference type="InterPro" id="IPR045659">
    <property type="entry name" value="LptD_2"/>
</dbReference>
<comment type="caution">
    <text evidence="3">The sequence shown here is derived from an EMBL/GenBank/DDBJ whole genome shotgun (WGS) entry which is preliminary data.</text>
</comment>
<evidence type="ECO:0000313" key="4">
    <source>
        <dbReference type="Proteomes" id="UP000305939"/>
    </source>
</evidence>
<feature type="compositionally biased region" description="Basic and acidic residues" evidence="1">
    <location>
        <begin position="741"/>
        <end position="760"/>
    </location>
</feature>
<feature type="domain" description="LPS-assembly protein LptD central" evidence="2">
    <location>
        <begin position="208"/>
        <end position="677"/>
    </location>
</feature>
<evidence type="ECO:0000313" key="3">
    <source>
        <dbReference type="EMBL" id="THD66859.1"/>
    </source>
</evidence>
<name>A0A4S3LZ17_9FLAO</name>
<organism evidence="3 4">
    <name type="scientific">Robertkochia marina</name>
    <dbReference type="NCBI Taxonomy" id="1227945"/>
    <lineage>
        <taxon>Bacteria</taxon>
        <taxon>Pseudomonadati</taxon>
        <taxon>Bacteroidota</taxon>
        <taxon>Flavobacteriia</taxon>
        <taxon>Flavobacteriales</taxon>
        <taxon>Flavobacteriaceae</taxon>
        <taxon>Robertkochia</taxon>
    </lineage>
</organism>
<evidence type="ECO:0000259" key="2">
    <source>
        <dbReference type="Pfam" id="PF19838"/>
    </source>
</evidence>
<dbReference type="OrthoDB" id="9802320at2"/>
<reference evidence="3 4" key="1">
    <citation type="submission" date="2019-04" db="EMBL/GenBank/DDBJ databases">
        <title>Draft genome sequence of Robertkochia marina CC-AMO-30D.</title>
        <authorList>
            <person name="Hameed A."/>
            <person name="Lin S.-Y."/>
            <person name="Shahina M."/>
            <person name="Lai W.-A."/>
            <person name="Young C.-C."/>
        </authorList>
    </citation>
    <scope>NUCLEOTIDE SEQUENCE [LARGE SCALE GENOMIC DNA]</scope>
    <source>
        <strain evidence="3 4">CC-AMO-30D</strain>
    </source>
</reference>
<dbReference type="Proteomes" id="UP000305939">
    <property type="component" value="Unassembled WGS sequence"/>
</dbReference>
<gene>
    <name evidence="3" type="ORF">E7Z59_13320</name>
</gene>